<keyword evidence="3" id="KW-1185">Reference proteome</keyword>
<evidence type="ECO:0000256" key="1">
    <source>
        <dbReference type="SAM" id="MobiDB-lite"/>
    </source>
</evidence>
<proteinExistence type="predicted"/>
<organism evidence="2 3">
    <name type="scientific">Streptomyces violascens</name>
    <dbReference type="NCBI Taxonomy" id="67381"/>
    <lineage>
        <taxon>Bacteria</taxon>
        <taxon>Bacillati</taxon>
        <taxon>Actinomycetota</taxon>
        <taxon>Actinomycetes</taxon>
        <taxon>Kitasatosporales</taxon>
        <taxon>Streptomycetaceae</taxon>
        <taxon>Streptomyces</taxon>
    </lineage>
</organism>
<feature type="compositionally biased region" description="Basic and acidic residues" evidence="1">
    <location>
        <begin position="32"/>
        <end position="67"/>
    </location>
</feature>
<accession>A0ABQ3QSC4</accession>
<dbReference type="EMBL" id="BNDY01000017">
    <property type="protein sequence ID" value="GHI40190.1"/>
    <property type="molecule type" value="Genomic_DNA"/>
</dbReference>
<dbReference type="Proteomes" id="UP001050808">
    <property type="component" value="Unassembled WGS sequence"/>
</dbReference>
<feature type="region of interest" description="Disordered" evidence="1">
    <location>
        <begin position="1"/>
        <end position="67"/>
    </location>
</feature>
<reference evidence="2" key="1">
    <citation type="submission" date="2024-05" db="EMBL/GenBank/DDBJ databases">
        <title>Whole genome shotgun sequence of Streptomyces violascens NBRC 12920.</title>
        <authorList>
            <person name="Komaki H."/>
            <person name="Tamura T."/>
        </authorList>
    </citation>
    <scope>NUCLEOTIDE SEQUENCE</scope>
    <source>
        <strain evidence="2">NBRC 12920</strain>
    </source>
</reference>
<name>A0ABQ3QSC4_9ACTN</name>
<evidence type="ECO:0000313" key="2">
    <source>
        <dbReference type="EMBL" id="GHI40190.1"/>
    </source>
</evidence>
<protein>
    <submittedName>
        <fullName evidence="2">Uncharacterized protein</fullName>
    </submittedName>
</protein>
<sequence length="67" mass="7289">MPACPQSGSVVLDMPPRKRSGATASMGNQEFAETRERRDTRGSWAHHEAGATVRAGRDRIPNAPSDR</sequence>
<comment type="caution">
    <text evidence="2">The sequence shown here is derived from an EMBL/GenBank/DDBJ whole genome shotgun (WGS) entry which is preliminary data.</text>
</comment>
<evidence type="ECO:0000313" key="3">
    <source>
        <dbReference type="Proteomes" id="UP001050808"/>
    </source>
</evidence>
<gene>
    <name evidence="2" type="ORF">Sviol_45980</name>
</gene>